<evidence type="ECO:0000256" key="2">
    <source>
        <dbReference type="ARBA" id="ARBA00023239"/>
    </source>
</evidence>
<evidence type="ECO:0000256" key="1">
    <source>
        <dbReference type="ARBA" id="ARBA00023016"/>
    </source>
</evidence>
<comment type="similarity">
    <text evidence="3">Belongs to the peptidase C56 family. HSP31-like subfamily.</text>
</comment>
<protein>
    <submittedName>
        <fullName evidence="5">Putative intracellular protease/amidase</fullName>
    </submittedName>
</protein>
<dbReference type="GO" id="GO:0005737">
    <property type="term" value="C:cytoplasm"/>
    <property type="evidence" value="ECO:0007669"/>
    <property type="project" value="TreeGrafter"/>
</dbReference>
<evidence type="ECO:0000313" key="5">
    <source>
        <dbReference type="EMBL" id="SMC67448.1"/>
    </source>
</evidence>
<keyword evidence="2" id="KW-0456">Lyase</keyword>
<dbReference type="GO" id="GO:0019243">
    <property type="term" value="P:methylglyoxal catabolic process to D-lactate via S-lactoyl-glutathione"/>
    <property type="evidence" value="ECO:0007669"/>
    <property type="project" value="TreeGrafter"/>
</dbReference>
<reference evidence="5 6" key="1">
    <citation type="submission" date="2017-04" db="EMBL/GenBank/DDBJ databases">
        <authorList>
            <person name="Afonso C.L."/>
            <person name="Miller P.J."/>
            <person name="Scott M.A."/>
            <person name="Spackman E."/>
            <person name="Goraichik I."/>
            <person name="Dimitrov K.M."/>
            <person name="Suarez D.L."/>
            <person name="Swayne D.E."/>
        </authorList>
    </citation>
    <scope>NUCLEOTIDE SEQUENCE [LARGE SCALE GENOMIC DNA]</scope>
    <source>
        <strain evidence="5 6">DSM 43828</strain>
    </source>
</reference>
<dbReference type="EMBL" id="FWXV01000001">
    <property type="protein sequence ID" value="SMC67448.1"/>
    <property type="molecule type" value="Genomic_DNA"/>
</dbReference>
<dbReference type="PANTHER" id="PTHR48094:SF11">
    <property type="entry name" value="GLUTATHIONE-INDEPENDENT GLYOXALASE HSP31-RELATED"/>
    <property type="match status" value="1"/>
</dbReference>
<dbReference type="InterPro" id="IPR002818">
    <property type="entry name" value="DJ-1/PfpI"/>
</dbReference>
<dbReference type="CDD" id="cd03141">
    <property type="entry name" value="GATase1_Hsp31_like"/>
    <property type="match status" value="1"/>
</dbReference>
<feature type="domain" description="DJ-1/PfpI" evidence="4">
    <location>
        <begin position="28"/>
        <end position="218"/>
    </location>
</feature>
<dbReference type="SUPFAM" id="SSF52317">
    <property type="entry name" value="Class I glutamine amidotransferase-like"/>
    <property type="match status" value="1"/>
</dbReference>
<dbReference type="AlphaFoldDB" id="A0A1W2B4X5"/>
<accession>A0A1W2B4X5</accession>
<proteinExistence type="inferred from homology"/>
<dbReference type="Gene3D" id="3.40.50.880">
    <property type="match status" value="1"/>
</dbReference>
<sequence length="221" mass="23011">MARVLMVVTGADSLVMADGSVHPTGFWAEEVAASHKVFTEAGVDVDIATPGGVQPTPDQGSMVAPFVEYLDGIADVLAKPLVLGDVSIDDYDAIYFPGGHGPMTDLAKDKDVARLLRAAVDQGKIVGSLCHGQAALLSTAVDGEFAFVGKRLTVFSNAEELNGGTGENTPYFVETRLRELGAIVETGAPWSDTVVVDGTLITGQNPQSSADTANHVVAALR</sequence>
<gene>
    <name evidence="5" type="ORF">SAMN05661093_01418</name>
</gene>
<keyword evidence="1" id="KW-0346">Stress response</keyword>
<dbReference type="GO" id="GO:0008233">
    <property type="term" value="F:peptidase activity"/>
    <property type="evidence" value="ECO:0007669"/>
    <property type="project" value="UniProtKB-KW"/>
</dbReference>
<dbReference type="InterPro" id="IPR029062">
    <property type="entry name" value="Class_I_gatase-like"/>
</dbReference>
<evidence type="ECO:0000256" key="3">
    <source>
        <dbReference type="ARBA" id="ARBA00038493"/>
    </source>
</evidence>
<dbReference type="GO" id="GO:0019172">
    <property type="term" value="F:glyoxalase III activity"/>
    <property type="evidence" value="ECO:0007669"/>
    <property type="project" value="TreeGrafter"/>
</dbReference>
<dbReference type="RefSeq" id="WP_084425144.1">
    <property type="nucleotide sequence ID" value="NZ_FWXV01000001.1"/>
</dbReference>
<keyword evidence="6" id="KW-1185">Reference proteome</keyword>
<name>A0A1W2B4X5_KIBAR</name>
<dbReference type="OrthoDB" id="9792284at2"/>
<dbReference type="GO" id="GO:0006508">
    <property type="term" value="P:proteolysis"/>
    <property type="evidence" value="ECO:0007669"/>
    <property type="project" value="UniProtKB-KW"/>
</dbReference>
<dbReference type="PANTHER" id="PTHR48094">
    <property type="entry name" value="PROTEIN/NUCLEIC ACID DEGLYCASE DJ-1-RELATED"/>
    <property type="match status" value="1"/>
</dbReference>
<dbReference type="Pfam" id="PF01965">
    <property type="entry name" value="DJ-1_PfpI"/>
    <property type="match status" value="1"/>
</dbReference>
<evidence type="ECO:0000313" key="6">
    <source>
        <dbReference type="Proteomes" id="UP000192674"/>
    </source>
</evidence>
<dbReference type="Proteomes" id="UP000192674">
    <property type="component" value="Unassembled WGS sequence"/>
</dbReference>
<keyword evidence="5" id="KW-0645">Protease</keyword>
<organism evidence="5 6">
    <name type="scientific">Kibdelosporangium aridum</name>
    <dbReference type="NCBI Taxonomy" id="2030"/>
    <lineage>
        <taxon>Bacteria</taxon>
        <taxon>Bacillati</taxon>
        <taxon>Actinomycetota</taxon>
        <taxon>Actinomycetes</taxon>
        <taxon>Pseudonocardiales</taxon>
        <taxon>Pseudonocardiaceae</taxon>
        <taxon>Kibdelosporangium</taxon>
    </lineage>
</organism>
<evidence type="ECO:0000259" key="4">
    <source>
        <dbReference type="Pfam" id="PF01965"/>
    </source>
</evidence>
<dbReference type="InterPro" id="IPR050325">
    <property type="entry name" value="Prot/Nucl_acid_deglycase"/>
</dbReference>
<keyword evidence="5" id="KW-0378">Hydrolase</keyword>